<dbReference type="InterPro" id="IPR050508">
    <property type="entry name" value="Methyltransf_Superfamily"/>
</dbReference>
<dbReference type="SUPFAM" id="SSF53335">
    <property type="entry name" value="S-adenosyl-L-methionine-dependent methyltransferases"/>
    <property type="match status" value="1"/>
</dbReference>
<dbReference type="Pfam" id="PF13847">
    <property type="entry name" value="Methyltransf_31"/>
    <property type="match status" value="1"/>
</dbReference>
<dbReference type="Gene3D" id="3.40.50.150">
    <property type="entry name" value="Vaccinia Virus protein VP39"/>
    <property type="match status" value="1"/>
</dbReference>
<protein>
    <submittedName>
        <fullName evidence="2">SAM-dependent methyltransferase</fullName>
    </submittedName>
</protein>
<dbReference type="CDD" id="cd02440">
    <property type="entry name" value="AdoMet_MTases"/>
    <property type="match status" value="1"/>
</dbReference>
<accession>A0ABU2BQ90</accession>
<evidence type="ECO:0000259" key="1">
    <source>
        <dbReference type="Pfam" id="PF13847"/>
    </source>
</evidence>
<dbReference type="Proteomes" id="UP001183648">
    <property type="component" value="Unassembled WGS sequence"/>
</dbReference>
<dbReference type="PANTHER" id="PTHR42912">
    <property type="entry name" value="METHYLTRANSFERASE"/>
    <property type="match status" value="1"/>
</dbReference>
<dbReference type="GO" id="GO:0008168">
    <property type="term" value="F:methyltransferase activity"/>
    <property type="evidence" value="ECO:0007669"/>
    <property type="project" value="UniProtKB-KW"/>
</dbReference>
<dbReference type="RefSeq" id="WP_310297809.1">
    <property type="nucleotide sequence ID" value="NZ_BAAAPS010000011.1"/>
</dbReference>
<dbReference type="InterPro" id="IPR029063">
    <property type="entry name" value="SAM-dependent_MTases_sf"/>
</dbReference>
<reference evidence="2 3" key="1">
    <citation type="submission" date="2023-07" db="EMBL/GenBank/DDBJ databases">
        <title>Sequencing the genomes of 1000 actinobacteria strains.</title>
        <authorList>
            <person name="Klenk H.-P."/>
        </authorList>
    </citation>
    <scope>NUCLEOTIDE SEQUENCE [LARGE SCALE GENOMIC DNA]</scope>
    <source>
        <strain evidence="2 3">DSM 19426</strain>
    </source>
</reference>
<name>A0ABU2BQ90_9ACTN</name>
<gene>
    <name evidence="2" type="ORF">J2S63_000348</name>
</gene>
<dbReference type="PANTHER" id="PTHR42912:SF93">
    <property type="entry name" value="N6-ADENOSINE-METHYLTRANSFERASE TMT1A"/>
    <property type="match status" value="1"/>
</dbReference>
<keyword evidence="2" id="KW-0489">Methyltransferase</keyword>
<keyword evidence="2" id="KW-0808">Transferase</keyword>
<dbReference type="InterPro" id="IPR025714">
    <property type="entry name" value="Methyltranfer_dom"/>
</dbReference>
<proteinExistence type="predicted"/>
<dbReference type="EMBL" id="JAVDYG010000001">
    <property type="protein sequence ID" value="MDR7360795.1"/>
    <property type="molecule type" value="Genomic_DNA"/>
</dbReference>
<evidence type="ECO:0000313" key="2">
    <source>
        <dbReference type="EMBL" id="MDR7360795.1"/>
    </source>
</evidence>
<sequence>MSDGPRYTHGHEPATLASHGVRTAATSAAYLLPHLRPGLDVLDVGCGPGTITLDLAELVAPGRVIGVENVEAPLVVAREEAVRRGDSATRFERADVLELPYDDDSFDVVHAHQVLQHLTDPVTALREMARVCRPDGWVAARDADYAAMAWHPRLPGLDLWRETYRAVAHGNGAEPDAGRRMREWANAAGLADVRITSSVWTYADQASAQWWGTSQAARCSGPVFAAQAAELGVGEDGLAEIAGAWRAWGSEPDAWFVVLHGELLARPGGWAQDS</sequence>
<dbReference type="GO" id="GO:0032259">
    <property type="term" value="P:methylation"/>
    <property type="evidence" value="ECO:0007669"/>
    <property type="project" value="UniProtKB-KW"/>
</dbReference>
<comment type="caution">
    <text evidence="2">The sequence shown here is derived from an EMBL/GenBank/DDBJ whole genome shotgun (WGS) entry which is preliminary data.</text>
</comment>
<evidence type="ECO:0000313" key="3">
    <source>
        <dbReference type="Proteomes" id="UP001183648"/>
    </source>
</evidence>
<organism evidence="2 3">
    <name type="scientific">Nocardioides marmoribigeumensis</name>
    <dbReference type="NCBI Taxonomy" id="433649"/>
    <lineage>
        <taxon>Bacteria</taxon>
        <taxon>Bacillati</taxon>
        <taxon>Actinomycetota</taxon>
        <taxon>Actinomycetes</taxon>
        <taxon>Propionibacteriales</taxon>
        <taxon>Nocardioidaceae</taxon>
        <taxon>Nocardioides</taxon>
    </lineage>
</organism>
<keyword evidence="3" id="KW-1185">Reference proteome</keyword>
<feature type="domain" description="Methyltransferase" evidence="1">
    <location>
        <begin position="37"/>
        <end position="152"/>
    </location>
</feature>